<organism evidence="2">
    <name type="scientific">marine sediment metagenome</name>
    <dbReference type="NCBI Taxonomy" id="412755"/>
    <lineage>
        <taxon>unclassified sequences</taxon>
        <taxon>metagenomes</taxon>
        <taxon>ecological metagenomes</taxon>
    </lineage>
</organism>
<dbReference type="EMBL" id="LAZR01017725">
    <property type="protein sequence ID" value="KKL99231.1"/>
    <property type="molecule type" value="Genomic_DNA"/>
</dbReference>
<name>A0A0F9H8B1_9ZZZZ</name>
<gene>
    <name evidence="2" type="ORF">LCGC14_1816510</name>
    <name evidence="1" type="ORF">LCGC14_1887480</name>
</gene>
<sequence>MNLLERINAAFNSPPQKVNGFNNLKNIRQMDVYRDGYLVGKGLVGTLPYGSGSIIQMMEDGKEFNADAHHPFNGWGVCISRFDWPVVWPIVVEFMD</sequence>
<accession>A0A0F9H8B1</accession>
<evidence type="ECO:0000313" key="1">
    <source>
        <dbReference type="EMBL" id="KKL92161.1"/>
    </source>
</evidence>
<comment type="caution">
    <text evidence="2">The sequence shown here is derived from an EMBL/GenBank/DDBJ whole genome shotgun (WGS) entry which is preliminary data.</text>
</comment>
<dbReference type="AlphaFoldDB" id="A0A0F9H8B1"/>
<dbReference type="EMBL" id="LAZR01019542">
    <property type="protein sequence ID" value="KKL92161.1"/>
    <property type="molecule type" value="Genomic_DNA"/>
</dbReference>
<evidence type="ECO:0000313" key="2">
    <source>
        <dbReference type="EMBL" id="KKL99231.1"/>
    </source>
</evidence>
<protein>
    <submittedName>
        <fullName evidence="2">Uncharacterized protein</fullName>
    </submittedName>
</protein>
<proteinExistence type="predicted"/>
<reference evidence="2" key="1">
    <citation type="journal article" date="2015" name="Nature">
        <title>Complex archaea that bridge the gap between prokaryotes and eukaryotes.</title>
        <authorList>
            <person name="Spang A."/>
            <person name="Saw J.H."/>
            <person name="Jorgensen S.L."/>
            <person name="Zaremba-Niedzwiedzka K."/>
            <person name="Martijn J."/>
            <person name="Lind A.E."/>
            <person name="van Eijk R."/>
            <person name="Schleper C."/>
            <person name="Guy L."/>
            <person name="Ettema T.J."/>
        </authorList>
    </citation>
    <scope>NUCLEOTIDE SEQUENCE</scope>
</reference>